<dbReference type="EMBL" id="SNWR01000001">
    <property type="protein sequence ID" value="TDO36627.1"/>
    <property type="molecule type" value="Genomic_DNA"/>
</dbReference>
<accession>A0A4R6JLG3</accession>
<keyword evidence="1" id="KW-0812">Transmembrane</keyword>
<protein>
    <submittedName>
        <fullName evidence="2">Uncharacterized protein</fullName>
    </submittedName>
</protein>
<keyword evidence="1" id="KW-1133">Transmembrane helix</keyword>
<evidence type="ECO:0000313" key="2">
    <source>
        <dbReference type="EMBL" id="TDO36627.1"/>
    </source>
</evidence>
<feature type="transmembrane region" description="Helical" evidence="1">
    <location>
        <begin position="6"/>
        <end position="33"/>
    </location>
</feature>
<comment type="caution">
    <text evidence="2">The sequence shown here is derived from an EMBL/GenBank/DDBJ whole genome shotgun (WGS) entry which is preliminary data.</text>
</comment>
<keyword evidence="3" id="KW-1185">Reference proteome</keyword>
<gene>
    <name evidence="2" type="ORF">C8E87_0206</name>
</gene>
<sequence>MGKFPFWLYAAALVLLFGLCELFVMFLQALLVLPSTNGAPGW</sequence>
<evidence type="ECO:0000313" key="3">
    <source>
        <dbReference type="Proteomes" id="UP000294901"/>
    </source>
</evidence>
<organism evidence="2 3">
    <name type="scientific">Paractinoplanes brasiliensis</name>
    <dbReference type="NCBI Taxonomy" id="52695"/>
    <lineage>
        <taxon>Bacteria</taxon>
        <taxon>Bacillati</taxon>
        <taxon>Actinomycetota</taxon>
        <taxon>Actinomycetes</taxon>
        <taxon>Micromonosporales</taxon>
        <taxon>Micromonosporaceae</taxon>
        <taxon>Paractinoplanes</taxon>
    </lineage>
</organism>
<dbReference type="AlphaFoldDB" id="A0A4R6JLG3"/>
<evidence type="ECO:0000256" key="1">
    <source>
        <dbReference type="SAM" id="Phobius"/>
    </source>
</evidence>
<reference evidence="2 3" key="1">
    <citation type="submission" date="2019-03" db="EMBL/GenBank/DDBJ databases">
        <title>Sequencing the genomes of 1000 actinobacteria strains.</title>
        <authorList>
            <person name="Klenk H.-P."/>
        </authorList>
    </citation>
    <scope>NUCLEOTIDE SEQUENCE [LARGE SCALE GENOMIC DNA]</scope>
    <source>
        <strain evidence="2 3">DSM 43805</strain>
    </source>
</reference>
<name>A0A4R6JLG3_9ACTN</name>
<proteinExistence type="predicted"/>
<keyword evidence="1" id="KW-0472">Membrane</keyword>
<dbReference type="Proteomes" id="UP000294901">
    <property type="component" value="Unassembled WGS sequence"/>
</dbReference>